<evidence type="ECO:0000259" key="6">
    <source>
        <dbReference type="PROSITE" id="PS51651"/>
    </source>
</evidence>
<dbReference type="Pfam" id="PF23554">
    <property type="entry name" value="TPR_DOCK"/>
    <property type="match status" value="2"/>
</dbReference>
<dbReference type="VEuPathDB" id="FungiDB:A1Q1_08109"/>
<feature type="compositionally biased region" description="Polar residues" evidence="4">
    <location>
        <begin position="57"/>
        <end position="75"/>
    </location>
</feature>
<dbReference type="InterPro" id="IPR046773">
    <property type="entry name" value="DOCKER_Lobe_C"/>
</dbReference>
<comment type="similarity">
    <text evidence="3">Belongs to the DOCK family.</text>
</comment>
<dbReference type="InterPro" id="IPR027357">
    <property type="entry name" value="DOCKER_dom"/>
</dbReference>
<evidence type="ECO:0000256" key="4">
    <source>
        <dbReference type="SAM" id="MobiDB-lite"/>
    </source>
</evidence>
<dbReference type="EMBL" id="ALBS01000092">
    <property type="protein sequence ID" value="EJT50761.1"/>
    <property type="molecule type" value="Genomic_DNA"/>
</dbReference>
<dbReference type="HOGENOM" id="CLU_000595_3_0_1"/>
<evidence type="ECO:0000313" key="8">
    <source>
        <dbReference type="Proteomes" id="UP000002748"/>
    </source>
</evidence>
<dbReference type="GeneID" id="25991621"/>
<dbReference type="Pfam" id="PF20421">
    <property type="entry name" value="DHR-2_Lobe_C"/>
    <property type="match status" value="1"/>
</dbReference>
<dbReference type="GO" id="GO:0007264">
    <property type="term" value="P:small GTPase-mediated signal transduction"/>
    <property type="evidence" value="ECO:0007669"/>
    <property type="project" value="InterPro"/>
</dbReference>
<dbReference type="CDD" id="cd11684">
    <property type="entry name" value="DHR2_DOCK"/>
    <property type="match status" value="1"/>
</dbReference>
<dbReference type="PANTHER" id="PTHR45653">
    <property type="entry name" value="DEDICATOR OF CYTOKINESIS"/>
    <property type="match status" value="1"/>
</dbReference>
<feature type="compositionally biased region" description="Low complexity" evidence="4">
    <location>
        <begin position="545"/>
        <end position="555"/>
    </location>
</feature>
<reference evidence="7 8" key="1">
    <citation type="journal article" date="2012" name="Eukaryot. Cell">
        <title>Draft genome sequence of CBS 2479, the standard type strain of Trichosporon asahii.</title>
        <authorList>
            <person name="Yang R.Y."/>
            <person name="Li H.T."/>
            <person name="Zhu H."/>
            <person name="Zhou G.P."/>
            <person name="Wang M."/>
            <person name="Wang L."/>
        </authorList>
    </citation>
    <scope>NUCLEOTIDE SEQUENCE [LARGE SCALE GENOMIC DNA]</scope>
    <source>
        <strain evidence="8">ATCC 90039 / CBS 2479 / JCM 2466 / KCTC 7840 / NCYC 2677 / UAMH 7654</strain>
    </source>
</reference>
<dbReference type="InterPro" id="IPR043161">
    <property type="entry name" value="DOCK_C_lobe_A"/>
</dbReference>
<evidence type="ECO:0000259" key="5">
    <source>
        <dbReference type="PROSITE" id="PS51650"/>
    </source>
</evidence>
<comment type="caution">
    <text evidence="7">The sequence shown here is derived from an EMBL/GenBank/DDBJ whole genome shotgun (WGS) entry which is preliminary data.</text>
</comment>
<feature type="compositionally biased region" description="Low complexity" evidence="4">
    <location>
        <begin position="46"/>
        <end position="56"/>
    </location>
</feature>
<dbReference type="PROSITE" id="PS51651">
    <property type="entry name" value="DOCKER"/>
    <property type="match status" value="1"/>
</dbReference>
<dbReference type="GO" id="GO:0005886">
    <property type="term" value="C:plasma membrane"/>
    <property type="evidence" value="ECO:0007669"/>
    <property type="project" value="TreeGrafter"/>
</dbReference>
<dbReference type="CDD" id="cd08679">
    <property type="entry name" value="C2_DOCK180_related"/>
    <property type="match status" value="1"/>
</dbReference>
<feature type="compositionally biased region" description="Low complexity" evidence="4">
    <location>
        <begin position="2048"/>
        <end position="2067"/>
    </location>
</feature>
<dbReference type="GO" id="GO:0031267">
    <property type="term" value="F:small GTPase binding"/>
    <property type="evidence" value="ECO:0007669"/>
    <property type="project" value="TreeGrafter"/>
</dbReference>
<dbReference type="Gene3D" id="1.20.58.740">
    <property type="match status" value="1"/>
</dbReference>
<dbReference type="OrthoDB" id="18896at2759"/>
<dbReference type="InterPro" id="IPR043162">
    <property type="entry name" value="DOCK_C_lobe_C"/>
</dbReference>
<feature type="region of interest" description="Disordered" evidence="4">
    <location>
        <begin position="2121"/>
        <end position="2148"/>
    </location>
</feature>
<dbReference type="InterPro" id="IPR032376">
    <property type="entry name" value="DOCK_N"/>
</dbReference>
<dbReference type="GO" id="GO:0005085">
    <property type="term" value="F:guanyl-nucleotide exchange factor activity"/>
    <property type="evidence" value="ECO:0007669"/>
    <property type="project" value="InterPro"/>
</dbReference>
<dbReference type="InterPro" id="IPR056372">
    <property type="entry name" value="TPR_DOCK"/>
</dbReference>
<feature type="compositionally biased region" description="Polar residues" evidence="4">
    <location>
        <begin position="2018"/>
        <end position="2028"/>
    </location>
</feature>
<dbReference type="InterPro" id="IPR027007">
    <property type="entry name" value="C2_DOCK-type_domain"/>
</dbReference>
<accession>J5TG40</accession>
<sequence length="2214" mass="246302">MSALGYSLGQTPGAAAAVAGPSLLKGAWEPLPYIYSGLVVHPFHPSSSQPASPNNALKSPTTFSRPRVPSFSTTAGRDDSFYSARTNPHEVNLDVGDEFFAFEEYRSAEEGDDSIWYRGYVVQGVSLPMLMPDAESPDLYPKAEPSVLIGIFPAAAVHVRHNAVTESEVLTAAHEQARELAEARSRELRMAAVQEEDEFDDGEREQDDELDEGEHGPDDRPNGNSNVIRRPHRPKSLVLAAKPRIKEQPPLPTLTAGDSTVAGQQWPLVDEIACAIREWYAMLSSDELVRIRRECVSRLVKCNVAQGLEVIVRSLKDGSVVGVDKDRALTSSGWMGGIIAYIYQVQTIPHPLATSIRGPSSPLQSPTDAPEGMELSTNTAAAAAANAASGYHCLFDFRAFVASPCAPGETCELFFSLYSKTQSRFLTEEYCLVLNHNGSPARDAERRLGKLRTLFADLRADDVQSGTYLVCRIVRNGSMKIGTEASSVGSPDTRPKNRRGSTMFSDAPSKWRSSVSIPDSITDDSASTTSGYEPRRTRTIDTQQSRGSFSSSKSGGIRRPFGCAVFELPTMSRLTGDVGGEDLAMPIYVARDEASFATLHADIILHNERAYDRSPRADAIAFGLRLFHGPLDQVIREHPSMLLETTQTLRLGFPDVVPPGAVRNDLYIKLWTASFSTMFPAGGTLRVRKTVAPIPASTQVTLEVRRADGSIVADSLYAGGSGEPPTGQYNSIVYYHNDRPTFGELVKIALPQGTGDCHLFLSFRHRTREREISHETPFAFAYLPLFAHNASIKDGKHELILYHMEKAGVQPTPNLYFEAPSTGEPKLSADAGRYMTVLRDRISLWTFLCSTLHTQDDTLRALFAWQSADAAALCNTLQMFQFVGEDEIAKFLQPVLDALFAILVSHLGDRREEVDELVFKGLVKVLAMQSDRRFPSFGPIIAAYTSKHFAFASSASHLLRAMKAVMGRPESQEYRSLLKVWHSMFKFIIRSRELDRSRGSSLGPTASQLEADFKHQTREILGEINNIMLSSDKKLIGSQTLAVQHYADILPDLAQVFAPSEISEMVIEFTDTLTRAQGNLAVYKLLLILQIVKTLLSFNDTRADLIPAIIRWIKPHIGRYEEDLYSARNETQALKDSRQIKWLECNRLAISIMGWTVNQLQLLLDSPIVKSNPVQLSQEEDNMEYCLSILPHLLESYKELASDSTMALLERHRSSATVWKSTPDVFPSSHPFALVSHLPPPALLGQEEEGLPPAGTFRCGLAEVSVVIFTLVIATPRANIVRWFEEIVDMQGETQAKETLMTAFSVFNSIINFEAFPRQWLTLSGLAFTAVIRFLEAVVQFLARPEFVPPIEEMERFDVKLWTQCLELLCDLCASDELALEEQGLQRRRAAWIIAGDLRDEGAALLHRLWNAIGWQSRDQATTGSRYGGYQARFTGLAERILTLCLSSHERLCDAAVDVLFSMIYAEYVLDGKFNAIQTEIFTKLELLFTHRTVSATETASRAYFVSRLRTVFEHQADLDNNFREHVGTFLDQVELFIDLLMAVRDLPQTPRWKEERVAAIFRLMEFFSRVGRDDLYVRFVHHLVSINVAARDWLGAGLALKLHADLYDWTMQGELVDEFHAGDLHLPAQTQFQRKEAIMYHVLDYLAEAEAYEQAAEICRDMADQHRRITFNVARISELLNHEAKLWERIGSTARPKPEYFRVAYFGNFTRLDLDKEFVIRGVPKLKYNEFCDQMAAKHPDALIHRSKIPPTESVRYGTEPVIWITTVSPVPDLKQPVFAKGVNPNIQNYYKYNSINTFETTRPYYMHPDEREPVLQWIEKTTVTTANDLPALQSRAEIIHIHLDHISPVQTAISAVRKSDRDLRQLVNSRNPDAKLLGNALNAAVDSKVNGGVPLYKKHFFDPDYVERHPVEARNVAFLGDVIVDYARTIQEGFATYQKLSRDIAFQEALRTRYNKVFAEESLHLPPIEEADLPPMSPALATPLASTHTTPLMADVATVPNVPRPASPALTEDEANNSSGQSSYTLPTLRLGPQTPTTETHSTLTNPSISSIGPSSYGPSSVSNGELPPAAPRRGTGILVNSVGASQSSISVSLSRGDSLKRANGHTLSKSSKDFIEFGNGNITPRSNHIPRSLSTSTSATIPRGTVEEEIDDLLPLPNRVNGRLHSTSSRSSLPAMPPVPPVPEEPKRSNLPPVTTTPSKGLRRFGSLLRR</sequence>
<feature type="domain" description="C2 DOCK-type" evidence="5">
    <location>
        <begin position="663"/>
        <end position="849"/>
    </location>
</feature>
<organism evidence="7 8">
    <name type="scientific">Trichosporon asahii var. asahii (strain ATCC 90039 / CBS 2479 / JCM 2466 / KCTC 7840 / NBRC 103889/ NCYC 2677 / UAMH 7654)</name>
    <name type="common">Yeast</name>
    <dbReference type="NCBI Taxonomy" id="1186058"/>
    <lineage>
        <taxon>Eukaryota</taxon>
        <taxon>Fungi</taxon>
        <taxon>Dikarya</taxon>
        <taxon>Basidiomycota</taxon>
        <taxon>Agaricomycotina</taxon>
        <taxon>Tremellomycetes</taxon>
        <taxon>Trichosporonales</taxon>
        <taxon>Trichosporonaceae</taxon>
        <taxon>Trichosporon</taxon>
    </lineage>
</organism>
<feature type="compositionally biased region" description="Low complexity" evidence="4">
    <location>
        <begin position="2082"/>
        <end position="2097"/>
    </location>
</feature>
<feature type="compositionally biased region" description="Polar residues" evidence="4">
    <location>
        <begin position="2036"/>
        <end position="2047"/>
    </location>
</feature>
<feature type="compositionally biased region" description="Low complexity" evidence="4">
    <location>
        <begin position="516"/>
        <end position="530"/>
    </location>
</feature>
<gene>
    <name evidence="7" type="ORF">A1Q1_08109</name>
</gene>
<evidence type="ECO:0000313" key="7">
    <source>
        <dbReference type="EMBL" id="EJT50761.1"/>
    </source>
</evidence>
<name>J5TG40_TRIAS</name>
<feature type="region of interest" description="Disordered" evidence="4">
    <location>
        <begin position="46"/>
        <end position="84"/>
    </location>
</feature>
<dbReference type="Proteomes" id="UP000002748">
    <property type="component" value="Unassembled WGS sequence"/>
</dbReference>
<proteinExistence type="inferred from homology"/>
<evidence type="ECO:0000256" key="2">
    <source>
        <dbReference type="ARBA" id="ARBA00022490"/>
    </source>
</evidence>
<dbReference type="RefSeq" id="XP_014181731.1">
    <property type="nucleotide sequence ID" value="XM_014326256.1"/>
</dbReference>
<dbReference type="KEGG" id="tasa:A1Q1_08109"/>
<dbReference type="GO" id="GO:0005737">
    <property type="term" value="C:cytoplasm"/>
    <property type="evidence" value="ECO:0007669"/>
    <property type="project" value="UniProtKB-SubCell"/>
</dbReference>
<dbReference type="Gene3D" id="1.25.40.410">
    <property type="match status" value="1"/>
</dbReference>
<dbReference type="Gene3D" id="2.60.40.150">
    <property type="entry name" value="C2 domain"/>
    <property type="match status" value="1"/>
</dbReference>
<feature type="region of interest" description="Disordered" evidence="4">
    <location>
        <begin position="2160"/>
        <end position="2214"/>
    </location>
</feature>
<feature type="region of interest" description="Disordered" evidence="4">
    <location>
        <begin position="192"/>
        <end position="233"/>
    </location>
</feature>
<feature type="region of interest" description="Disordered" evidence="4">
    <location>
        <begin position="484"/>
        <end position="555"/>
    </location>
</feature>
<feature type="region of interest" description="Disordered" evidence="4">
    <location>
        <begin position="2001"/>
        <end position="2108"/>
    </location>
</feature>
<protein>
    <submittedName>
        <fullName evidence="7">Cytoplasm protein</fullName>
    </submittedName>
</protein>
<evidence type="ECO:0000256" key="3">
    <source>
        <dbReference type="PROSITE-ProRule" id="PRU00983"/>
    </source>
</evidence>
<dbReference type="PANTHER" id="PTHR45653:SF10">
    <property type="entry name" value="MYOBLAST CITY, ISOFORM B"/>
    <property type="match status" value="1"/>
</dbReference>
<feature type="compositionally biased region" description="Acidic residues" evidence="4">
    <location>
        <begin position="194"/>
        <end position="212"/>
    </location>
</feature>
<dbReference type="InterPro" id="IPR026791">
    <property type="entry name" value="DOCK"/>
</dbReference>
<dbReference type="Pfam" id="PF16172">
    <property type="entry name" value="DOCK_N"/>
    <property type="match status" value="1"/>
</dbReference>
<feature type="domain" description="DOCKER" evidence="6">
    <location>
        <begin position="1568"/>
        <end position="1976"/>
    </location>
</feature>
<dbReference type="InterPro" id="IPR035892">
    <property type="entry name" value="C2_domain_sf"/>
</dbReference>
<comment type="subcellular location">
    <subcellularLocation>
        <location evidence="1">Cytoplasm</location>
    </subcellularLocation>
</comment>
<dbReference type="PROSITE" id="PS51650">
    <property type="entry name" value="C2_DOCK"/>
    <property type="match status" value="1"/>
</dbReference>
<dbReference type="Pfam" id="PF14429">
    <property type="entry name" value="DOCK-C2"/>
    <property type="match status" value="1"/>
</dbReference>
<keyword evidence="2" id="KW-0963">Cytoplasm</keyword>
<evidence type="ECO:0000256" key="1">
    <source>
        <dbReference type="ARBA" id="ARBA00004496"/>
    </source>
</evidence>